<proteinExistence type="predicted"/>
<dbReference type="AlphaFoldDB" id="A0AB37U823"/>
<gene>
    <name evidence="3" type="ORF">DSM107010_70040</name>
</gene>
<organism evidence="3 4">
    <name type="scientific">Chroococcidiopsis cubana SAG 39.79</name>
    <dbReference type="NCBI Taxonomy" id="388085"/>
    <lineage>
        <taxon>Bacteria</taxon>
        <taxon>Bacillati</taxon>
        <taxon>Cyanobacteriota</taxon>
        <taxon>Cyanophyceae</taxon>
        <taxon>Chroococcidiopsidales</taxon>
        <taxon>Chroococcidiopsidaceae</taxon>
        <taxon>Chroococcidiopsis</taxon>
    </lineage>
</organism>
<feature type="domain" description="Ubiquitin Mut7-C" evidence="2">
    <location>
        <begin position="3"/>
        <end position="80"/>
    </location>
</feature>
<dbReference type="PANTHER" id="PTHR39081">
    <property type="entry name" value="MUT7-C DOMAIN-CONTAINING PROTEIN"/>
    <property type="match status" value="1"/>
</dbReference>
<keyword evidence="4" id="KW-1185">Reference proteome</keyword>
<dbReference type="EMBL" id="RSCK01000172">
    <property type="protein sequence ID" value="RUS97430.1"/>
    <property type="molecule type" value="Genomic_DNA"/>
</dbReference>
<accession>A0AB37U823</accession>
<feature type="domain" description="Mut7-C RNAse" evidence="1">
    <location>
        <begin position="99"/>
        <end position="241"/>
    </location>
</feature>
<evidence type="ECO:0008006" key="5">
    <source>
        <dbReference type="Google" id="ProtNLM"/>
    </source>
</evidence>
<dbReference type="Proteomes" id="UP000282574">
    <property type="component" value="Unassembled WGS sequence"/>
</dbReference>
<dbReference type="InterPro" id="IPR002782">
    <property type="entry name" value="Mut7-C_RNAse_dom"/>
</dbReference>
<evidence type="ECO:0000313" key="4">
    <source>
        <dbReference type="Proteomes" id="UP000282574"/>
    </source>
</evidence>
<dbReference type="SUPFAM" id="SSF54285">
    <property type="entry name" value="MoaD/ThiS"/>
    <property type="match status" value="1"/>
</dbReference>
<reference evidence="3 4" key="1">
    <citation type="journal article" date="2019" name="Genome Biol. Evol.">
        <title>Day and night: Metabolic profiles and evolutionary relationships of six axenic non-marine cyanobacteria.</title>
        <authorList>
            <person name="Will S.E."/>
            <person name="Henke P."/>
            <person name="Boedeker C."/>
            <person name="Huang S."/>
            <person name="Brinkmann H."/>
            <person name="Rohde M."/>
            <person name="Jarek M."/>
            <person name="Friedl T."/>
            <person name="Seufert S."/>
            <person name="Schumacher M."/>
            <person name="Overmann J."/>
            <person name="Neumann-Schaal M."/>
            <person name="Petersen J."/>
        </authorList>
    </citation>
    <scope>NUCLEOTIDE SEQUENCE [LARGE SCALE GENOMIC DNA]</scope>
    <source>
        <strain evidence="3 4">SAG 39.79</strain>
    </source>
</reference>
<sequence>MLMERVYFQFHAELNDFLPPVKRRVWFVHQLPQKVAVKDAIEALGIPHPEVDLILVNGESVDFSDLIGDGDRVSVYPISVKVEVTSPSRVRPPQLAQIQFVLDIHLGKLATYLRLLGFDTLYQNDYEDEELAKISSRENRIVLTKDRGLLKRSIVIYGYCVRQQDPFKQVVEVLRRFDLFNAIAPLQRCLRCNGLLQSVTKKEIGDRLPPKTREFYDRFSICQDCAQIYWQGAHFTRIQNFITRIQTSMTKF</sequence>
<protein>
    <recommendedName>
        <fullName evidence="5">Twitching motility protein PilT</fullName>
    </recommendedName>
</protein>
<comment type="caution">
    <text evidence="3">The sequence shown here is derived from an EMBL/GenBank/DDBJ whole genome shotgun (WGS) entry which is preliminary data.</text>
</comment>
<evidence type="ECO:0000313" key="3">
    <source>
        <dbReference type="EMBL" id="RUS97430.1"/>
    </source>
</evidence>
<evidence type="ECO:0000259" key="1">
    <source>
        <dbReference type="Pfam" id="PF01927"/>
    </source>
</evidence>
<dbReference type="Pfam" id="PF01927">
    <property type="entry name" value="Mut7-C"/>
    <property type="match status" value="1"/>
</dbReference>
<name>A0AB37U823_9CYAN</name>
<dbReference type="Pfam" id="PF14451">
    <property type="entry name" value="Ub-Mut7C"/>
    <property type="match status" value="1"/>
</dbReference>
<dbReference type="PANTHER" id="PTHR39081:SF1">
    <property type="entry name" value="MUT7-C RNASE DOMAIN-CONTAINING PROTEIN"/>
    <property type="match status" value="1"/>
</dbReference>
<dbReference type="InterPro" id="IPR027798">
    <property type="entry name" value="Ub_Mut7C"/>
</dbReference>
<evidence type="ECO:0000259" key="2">
    <source>
        <dbReference type="Pfam" id="PF14451"/>
    </source>
</evidence>
<dbReference type="InterPro" id="IPR016155">
    <property type="entry name" value="Mopterin_synth/thiamin_S_b"/>
</dbReference>